<feature type="domain" description="Response regulatory" evidence="9">
    <location>
        <begin position="451"/>
        <end position="565"/>
    </location>
</feature>
<dbReference type="InterPro" id="IPR036890">
    <property type="entry name" value="HATPase_C_sf"/>
</dbReference>
<dbReference type="PROSITE" id="PS50110">
    <property type="entry name" value="RESPONSE_REGULATORY"/>
    <property type="match status" value="1"/>
</dbReference>
<dbReference type="CDD" id="cd00082">
    <property type="entry name" value="HisKA"/>
    <property type="match status" value="1"/>
</dbReference>
<dbReference type="InterPro" id="IPR036097">
    <property type="entry name" value="HisK_dim/P_sf"/>
</dbReference>
<evidence type="ECO:0000256" key="1">
    <source>
        <dbReference type="ARBA" id="ARBA00000085"/>
    </source>
</evidence>
<proteinExistence type="predicted"/>
<keyword evidence="5" id="KW-0902">Two-component regulatory system</keyword>
<name>A0AA43G1E9_VIBSP</name>
<dbReference type="PANTHER" id="PTHR45339:SF1">
    <property type="entry name" value="HYBRID SIGNAL TRANSDUCTION HISTIDINE KINASE J"/>
    <property type="match status" value="1"/>
</dbReference>
<comment type="caution">
    <text evidence="10">The sequence shown here is derived from an EMBL/GenBank/DDBJ whole genome shotgun (WGS) entry which is preliminary data.</text>
</comment>
<dbReference type="Gene3D" id="3.30.565.10">
    <property type="entry name" value="Histidine kinase-like ATPase, C-terminal domain"/>
    <property type="match status" value="1"/>
</dbReference>
<dbReference type="EC" id="2.7.13.3" evidence="2"/>
<dbReference type="InterPro" id="IPR003594">
    <property type="entry name" value="HATPase_dom"/>
</dbReference>
<dbReference type="InterPro" id="IPR005467">
    <property type="entry name" value="His_kinase_dom"/>
</dbReference>
<keyword evidence="7" id="KW-0175">Coiled coil</keyword>
<accession>A0AA43G1E9</accession>
<evidence type="ECO:0000313" key="11">
    <source>
        <dbReference type="Proteomes" id="UP001159663"/>
    </source>
</evidence>
<dbReference type="PRINTS" id="PR00344">
    <property type="entry name" value="BCTRLSENSOR"/>
</dbReference>
<keyword evidence="10" id="KW-0067">ATP-binding</keyword>
<dbReference type="SUPFAM" id="SSF55874">
    <property type="entry name" value="ATPase domain of HSP90 chaperone/DNA topoisomerase II/histidine kinase"/>
    <property type="match status" value="1"/>
</dbReference>
<dbReference type="GO" id="GO:0005524">
    <property type="term" value="F:ATP binding"/>
    <property type="evidence" value="ECO:0007669"/>
    <property type="project" value="UniProtKB-KW"/>
</dbReference>
<evidence type="ECO:0000256" key="5">
    <source>
        <dbReference type="ARBA" id="ARBA00023012"/>
    </source>
</evidence>
<dbReference type="PROSITE" id="PS50109">
    <property type="entry name" value="HIS_KIN"/>
    <property type="match status" value="1"/>
</dbReference>
<feature type="coiled-coil region" evidence="7">
    <location>
        <begin position="18"/>
        <end position="56"/>
    </location>
</feature>
<dbReference type="InterPro" id="IPR004358">
    <property type="entry name" value="Sig_transdc_His_kin-like_C"/>
</dbReference>
<dbReference type="CDD" id="cd16922">
    <property type="entry name" value="HATPase_EvgS-ArcB-TorS-like"/>
    <property type="match status" value="1"/>
</dbReference>
<evidence type="ECO:0000256" key="2">
    <source>
        <dbReference type="ARBA" id="ARBA00012438"/>
    </source>
</evidence>
<dbReference type="InterPro" id="IPR001789">
    <property type="entry name" value="Sig_transdc_resp-reg_receiver"/>
</dbReference>
<dbReference type="InterPro" id="IPR003661">
    <property type="entry name" value="HisK_dim/P_dom"/>
</dbReference>
<organism evidence="10 11">
    <name type="scientific">Vibrio splendidus</name>
    <dbReference type="NCBI Taxonomy" id="29497"/>
    <lineage>
        <taxon>Bacteria</taxon>
        <taxon>Pseudomonadati</taxon>
        <taxon>Pseudomonadota</taxon>
        <taxon>Gammaproteobacteria</taxon>
        <taxon>Vibrionales</taxon>
        <taxon>Vibrionaceae</taxon>
        <taxon>Vibrio</taxon>
    </lineage>
</organism>
<evidence type="ECO:0000256" key="3">
    <source>
        <dbReference type="ARBA" id="ARBA00022553"/>
    </source>
</evidence>
<evidence type="ECO:0000259" key="8">
    <source>
        <dbReference type="PROSITE" id="PS50109"/>
    </source>
</evidence>
<evidence type="ECO:0000256" key="6">
    <source>
        <dbReference type="PROSITE-ProRule" id="PRU00169"/>
    </source>
</evidence>
<dbReference type="InterPro" id="IPR011006">
    <property type="entry name" value="CheY-like_superfamily"/>
</dbReference>
<dbReference type="GO" id="GO:0016787">
    <property type="term" value="F:hydrolase activity"/>
    <property type="evidence" value="ECO:0007669"/>
    <property type="project" value="UniProtKB-KW"/>
</dbReference>
<keyword evidence="3 6" id="KW-0597">Phosphoprotein</keyword>
<keyword evidence="10" id="KW-0547">Nucleotide-binding</keyword>
<protein>
    <recommendedName>
        <fullName evidence="2">histidine kinase</fullName>
        <ecNumber evidence="2">2.7.13.3</ecNumber>
    </recommendedName>
</protein>
<dbReference type="GO" id="GO:0000155">
    <property type="term" value="F:phosphorelay sensor kinase activity"/>
    <property type="evidence" value="ECO:0007669"/>
    <property type="project" value="InterPro"/>
</dbReference>
<dbReference type="CDD" id="cd17546">
    <property type="entry name" value="REC_hyHK_CKI1_RcsC-like"/>
    <property type="match status" value="1"/>
</dbReference>
<gene>
    <name evidence="10" type="ORF">L8R85_22750</name>
</gene>
<dbReference type="Pfam" id="PF00072">
    <property type="entry name" value="Response_reg"/>
    <property type="match status" value="1"/>
</dbReference>
<dbReference type="SUPFAM" id="SSF47384">
    <property type="entry name" value="Homodimeric domain of signal transducing histidine kinase"/>
    <property type="match status" value="1"/>
</dbReference>
<dbReference type="PANTHER" id="PTHR45339">
    <property type="entry name" value="HYBRID SIGNAL TRANSDUCTION HISTIDINE KINASE J"/>
    <property type="match status" value="1"/>
</dbReference>
<dbReference type="Gene3D" id="3.40.50.2300">
    <property type="match status" value="1"/>
</dbReference>
<evidence type="ECO:0000256" key="7">
    <source>
        <dbReference type="SAM" id="Coils"/>
    </source>
</evidence>
<dbReference type="Pfam" id="PF02518">
    <property type="entry name" value="HATPase_c"/>
    <property type="match status" value="1"/>
</dbReference>
<evidence type="ECO:0000259" key="9">
    <source>
        <dbReference type="PROSITE" id="PS50110"/>
    </source>
</evidence>
<dbReference type="SMART" id="SM00448">
    <property type="entry name" value="REC"/>
    <property type="match status" value="1"/>
</dbReference>
<evidence type="ECO:0000256" key="4">
    <source>
        <dbReference type="ARBA" id="ARBA00022801"/>
    </source>
</evidence>
<dbReference type="EMBL" id="JAKMYX010000135">
    <property type="protein sequence ID" value="MDH5923845.1"/>
    <property type="molecule type" value="Genomic_DNA"/>
</dbReference>
<sequence length="575" mass="64506">MDPASAIEKKLKRQIAARKAAEALLEQKSLELFEANQQLELALRQLEKRSNANIRRIEFQEQIDNLLIDFGRAFLRNDLDDVMLSQLTMNVTNSYLIEASRLILPPKLIPQLHTYDYGDEAVEVIEQYIQEPHWQGNLLTVPLEVEKVIVGALIVKVRLLDQDYEFIQSQLLLVTDLICSALTHQLAINRNVESRKRAEESERATRDFVAMINHELRTPLNGLLGSAELISDTELSSSQREIVNNLSQSGEFLRTIINDLLDFSKINAGMLDLIPKKFALHDLRNTIESIFVNRAIEKQIEFNISVASNVPSHFQGDLERITQLFVNLIGNAIKFTEEGHVNVDIEWDKNQFVFSVEDTGVGIAESAHKTLFEPFTQADNSSSRNYEGTGLGLAICRKLVALMNGVIGVTSVVGSGTTFTISIPLQVVDVPAESDSVARGFESEVELSLLKVLVVDDIKMNQIIIQQMLRKYEIEPATASNGVEAFELASDNEYDIVFMDCRMPVMDGFEATEKLRAKGYVKPIVALTAGTTLEERERCIQCGMDDILSKPYTANDLKEMLKKWGVSAVKVVQTD</sequence>
<dbReference type="SMART" id="SM00387">
    <property type="entry name" value="HATPase_c"/>
    <property type="match status" value="1"/>
</dbReference>
<dbReference type="AlphaFoldDB" id="A0AA43G1E9"/>
<evidence type="ECO:0000313" key="10">
    <source>
        <dbReference type="EMBL" id="MDH5923845.1"/>
    </source>
</evidence>
<dbReference type="SMART" id="SM00388">
    <property type="entry name" value="HisKA"/>
    <property type="match status" value="1"/>
</dbReference>
<comment type="catalytic activity">
    <reaction evidence="1">
        <text>ATP + protein L-histidine = ADP + protein N-phospho-L-histidine.</text>
        <dbReference type="EC" id="2.7.13.3"/>
    </reaction>
</comment>
<dbReference type="Gene3D" id="1.10.287.130">
    <property type="match status" value="1"/>
</dbReference>
<dbReference type="RefSeq" id="WP_017083357.1">
    <property type="nucleotide sequence ID" value="NZ_JAKMYR010000004.1"/>
</dbReference>
<reference evidence="10" key="1">
    <citation type="submission" date="2022-01" db="EMBL/GenBank/DDBJ databases">
        <title>Vibrio aestuarianus Clade A and Clade B isolates are associated with Pacific oyster (Crassostrea gigas) disease outbreaks across Ireland.</title>
        <authorList>
            <person name="Coyle N."/>
            <person name="O'Toole C."/>
            <person name="Thomas J.C.L."/>
            <person name="Ryder D."/>
            <person name="Cheslett D."/>
            <person name="Feist S."/>
            <person name="Bean T."/>
            <person name="Joseph A."/>
            <person name="Waina A."/>
            <person name="Feil E."/>
            <person name="Verner-Jeffreys D.W."/>
        </authorList>
    </citation>
    <scope>NUCLEOTIDE SEQUENCE</scope>
    <source>
        <strain evidence="10">S/17/14 A</strain>
    </source>
</reference>
<dbReference type="Proteomes" id="UP001159663">
    <property type="component" value="Unassembled WGS sequence"/>
</dbReference>
<dbReference type="Pfam" id="PF00512">
    <property type="entry name" value="HisKA"/>
    <property type="match status" value="1"/>
</dbReference>
<feature type="modified residue" description="4-aspartylphosphate" evidence="6">
    <location>
        <position position="500"/>
    </location>
</feature>
<keyword evidence="4" id="KW-0378">Hydrolase</keyword>
<dbReference type="SUPFAM" id="SSF52172">
    <property type="entry name" value="CheY-like"/>
    <property type="match status" value="1"/>
</dbReference>
<dbReference type="FunFam" id="3.30.565.10:FF:000010">
    <property type="entry name" value="Sensor histidine kinase RcsC"/>
    <property type="match status" value="1"/>
</dbReference>
<feature type="domain" description="Histidine kinase" evidence="8">
    <location>
        <begin position="211"/>
        <end position="427"/>
    </location>
</feature>